<dbReference type="OrthoDB" id="129597at2"/>
<dbReference type="Pfam" id="PF01381">
    <property type="entry name" value="HTH_3"/>
    <property type="match status" value="1"/>
</dbReference>
<comment type="similarity">
    <text evidence="1">Belongs to the phD/YefM antitoxin family.</text>
</comment>
<dbReference type="Proteomes" id="UP000003374">
    <property type="component" value="Unassembled WGS sequence"/>
</dbReference>
<evidence type="ECO:0000313" key="4">
    <source>
        <dbReference type="EMBL" id="EAR23519.1"/>
    </source>
</evidence>
<dbReference type="InterPro" id="IPR010982">
    <property type="entry name" value="Lambda_DNA-bd_dom_sf"/>
</dbReference>
<organism evidence="4 5">
    <name type="scientific">Nitrococcus mobilis Nb-231</name>
    <dbReference type="NCBI Taxonomy" id="314278"/>
    <lineage>
        <taxon>Bacteria</taxon>
        <taxon>Pseudomonadati</taxon>
        <taxon>Pseudomonadota</taxon>
        <taxon>Gammaproteobacteria</taxon>
        <taxon>Chromatiales</taxon>
        <taxon>Ectothiorhodospiraceae</taxon>
        <taxon>Nitrococcus</taxon>
    </lineage>
</organism>
<gene>
    <name evidence="4" type="ORF">NB231_16903</name>
</gene>
<dbReference type="GO" id="GO:0003700">
    <property type="term" value="F:DNA-binding transcription factor activity"/>
    <property type="evidence" value="ECO:0007669"/>
    <property type="project" value="TreeGrafter"/>
</dbReference>
<dbReference type="PANTHER" id="PTHR46797:SF1">
    <property type="entry name" value="METHYLPHOSPHONATE SYNTHASE"/>
    <property type="match status" value="1"/>
</dbReference>
<dbReference type="Gene3D" id="1.10.260.40">
    <property type="entry name" value="lambda repressor-like DNA-binding domains"/>
    <property type="match status" value="1"/>
</dbReference>
<dbReference type="STRING" id="314278.NB231_16903"/>
<dbReference type="GO" id="GO:0005829">
    <property type="term" value="C:cytosol"/>
    <property type="evidence" value="ECO:0007669"/>
    <property type="project" value="TreeGrafter"/>
</dbReference>
<evidence type="ECO:0000256" key="2">
    <source>
        <dbReference type="ARBA" id="ARBA00023125"/>
    </source>
</evidence>
<reference evidence="4 5" key="1">
    <citation type="submission" date="2006-02" db="EMBL/GenBank/DDBJ databases">
        <authorList>
            <person name="Waterbury J."/>
            <person name="Ferriera S."/>
            <person name="Johnson J."/>
            <person name="Kravitz S."/>
            <person name="Halpern A."/>
            <person name="Remington K."/>
            <person name="Beeson K."/>
            <person name="Tran B."/>
            <person name="Rogers Y.-H."/>
            <person name="Friedman R."/>
            <person name="Venter J.C."/>
        </authorList>
    </citation>
    <scope>NUCLEOTIDE SEQUENCE [LARGE SCALE GENOMIC DNA]</scope>
    <source>
        <strain evidence="4 5">Nb-231</strain>
    </source>
</reference>
<keyword evidence="5" id="KW-1185">Reference proteome</keyword>
<dbReference type="InterPro" id="IPR036165">
    <property type="entry name" value="YefM-like_sf"/>
</dbReference>
<dbReference type="SUPFAM" id="SSF47413">
    <property type="entry name" value="lambda repressor-like DNA-binding domains"/>
    <property type="match status" value="1"/>
</dbReference>
<protein>
    <submittedName>
        <fullName evidence="4">Transcriptional regulator, XRE family protein</fullName>
    </submittedName>
</protein>
<accession>A4BMI1</accession>
<comment type="caution">
    <text evidence="4">The sequence shown here is derived from an EMBL/GenBank/DDBJ whole genome shotgun (WGS) entry which is preliminary data.</text>
</comment>
<feature type="domain" description="HTH cro/C1-type" evidence="3">
    <location>
        <begin position="68"/>
        <end position="122"/>
    </location>
</feature>
<proteinExistence type="inferred from homology"/>
<keyword evidence="2" id="KW-0238">DNA-binding</keyword>
<dbReference type="SUPFAM" id="SSF143120">
    <property type="entry name" value="YefM-like"/>
    <property type="match status" value="1"/>
</dbReference>
<dbReference type="eggNOG" id="COG3620">
    <property type="taxonomic scope" value="Bacteria"/>
</dbReference>
<dbReference type="InterPro" id="IPR001387">
    <property type="entry name" value="Cro/C1-type_HTH"/>
</dbReference>
<sequence length="128" mass="13962">MTAQIIKRNGKPEYAVLPYDEYQDMVARLEDLEDIAAADEVMAALKRGEEELIPAELGDALMQGESPIRVWRQYRGVTQAALANAAGITAAYVSQLEAGKRQPSVEVLRAMARKLSVDIDDLLSAAAD</sequence>
<evidence type="ECO:0000259" key="3">
    <source>
        <dbReference type="PROSITE" id="PS50943"/>
    </source>
</evidence>
<name>A4BMI1_9GAMM</name>
<dbReference type="AlphaFoldDB" id="A4BMI1"/>
<dbReference type="GO" id="GO:0003677">
    <property type="term" value="F:DNA binding"/>
    <property type="evidence" value="ECO:0007669"/>
    <property type="project" value="UniProtKB-KW"/>
</dbReference>
<dbReference type="EMBL" id="AAOF01000001">
    <property type="protein sequence ID" value="EAR23519.1"/>
    <property type="molecule type" value="Genomic_DNA"/>
</dbReference>
<evidence type="ECO:0000256" key="1">
    <source>
        <dbReference type="ARBA" id="ARBA00009981"/>
    </source>
</evidence>
<dbReference type="PANTHER" id="PTHR46797">
    <property type="entry name" value="HTH-TYPE TRANSCRIPTIONAL REGULATOR"/>
    <property type="match status" value="1"/>
</dbReference>
<dbReference type="InterPro" id="IPR050807">
    <property type="entry name" value="TransReg_Diox_bact_type"/>
</dbReference>
<dbReference type="RefSeq" id="WP_005004931.1">
    <property type="nucleotide sequence ID" value="NZ_CH672427.1"/>
</dbReference>
<dbReference type="HOGENOM" id="CLU_136757_2_0_6"/>
<dbReference type="SMART" id="SM00530">
    <property type="entry name" value="HTH_XRE"/>
    <property type="match status" value="1"/>
</dbReference>
<evidence type="ECO:0000313" key="5">
    <source>
        <dbReference type="Proteomes" id="UP000003374"/>
    </source>
</evidence>
<dbReference type="CDD" id="cd00093">
    <property type="entry name" value="HTH_XRE"/>
    <property type="match status" value="1"/>
</dbReference>
<dbReference type="PROSITE" id="PS50943">
    <property type="entry name" value="HTH_CROC1"/>
    <property type="match status" value="1"/>
</dbReference>